<evidence type="ECO:0000259" key="5">
    <source>
        <dbReference type="Pfam" id="PF00535"/>
    </source>
</evidence>
<dbReference type="InterPro" id="IPR029044">
    <property type="entry name" value="Nucleotide-diphossugar_trans"/>
</dbReference>
<gene>
    <name evidence="6" type="ORF">P9875_25305</name>
</gene>
<organism evidence="6 7">
    <name type="scientific">Janthinobacterium rivuli</name>
    <dbReference type="NCBI Taxonomy" id="2751478"/>
    <lineage>
        <taxon>Bacteria</taxon>
        <taxon>Pseudomonadati</taxon>
        <taxon>Pseudomonadota</taxon>
        <taxon>Betaproteobacteria</taxon>
        <taxon>Burkholderiales</taxon>
        <taxon>Oxalobacteraceae</taxon>
        <taxon>Janthinobacterium</taxon>
    </lineage>
</organism>
<evidence type="ECO:0000313" key="7">
    <source>
        <dbReference type="Proteomes" id="UP001219584"/>
    </source>
</evidence>
<dbReference type="SUPFAM" id="SSF53448">
    <property type="entry name" value="Nucleotide-diphospho-sugar transferases"/>
    <property type="match status" value="1"/>
</dbReference>
<keyword evidence="4" id="KW-0472">Membrane</keyword>
<evidence type="ECO:0000256" key="4">
    <source>
        <dbReference type="SAM" id="Phobius"/>
    </source>
</evidence>
<protein>
    <submittedName>
        <fullName evidence="6">Glycosyltransferase family 2 protein</fullName>
    </submittedName>
</protein>
<reference evidence="6 7" key="1">
    <citation type="submission" date="2023-04" db="EMBL/GenBank/DDBJ databases">
        <title>Nanopore sequencing of Janthinobacterium from water.</title>
        <authorList>
            <person name="Ciuchcinski K."/>
            <person name="Rokowska A."/>
            <person name="Dziewit L."/>
        </authorList>
    </citation>
    <scope>NUCLEOTIDE SEQUENCE [LARGE SCALE GENOMIC DNA]</scope>
    <source>
        <strain evidence="6 7">DEMB2</strain>
    </source>
</reference>
<dbReference type="InterPro" id="IPR001173">
    <property type="entry name" value="Glyco_trans_2-like"/>
</dbReference>
<evidence type="ECO:0000256" key="3">
    <source>
        <dbReference type="ARBA" id="ARBA00022679"/>
    </source>
</evidence>
<dbReference type="Gene3D" id="3.90.550.10">
    <property type="entry name" value="Spore Coat Polysaccharide Biosynthesis Protein SpsA, Chain A"/>
    <property type="match status" value="1"/>
</dbReference>
<keyword evidence="2" id="KW-0328">Glycosyltransferase</keyword>
<comment type="similarity">
    <text evidence="1">Belongs to the glycosyltransferase 2 family.</text>
</comment>
<dbReference type="CDD" id="cd02526">
    <property type="entry name" value="GT2_RfbF_like"/>
    <property type="match status" value="1"/>
</dbReference>
<keyword evidence="7" id="KW-1185">Reference proteome</keyword>
<dbReference type="PANTHER" id="PTHR43179:SF12">
    <property type="entry name" value="GALACTOFURANOSYLTRANSFERASE GLFT2"/>
    <property type="match status" value="1"/>
</dbReference>
<dbReference type="Pfam" id="PF00535">
    <property type="entry name" value="Glycos_transf_2"/>
    <property type="match status" value="1"/>
</dbReference>
<dbReference type="EMBL" id="CP121464">
    <property type="protein sequence ID" value="WFR78974.1"/>
    <property type="molecule type" value="Genomic_DNA"/>
</dbReference>
<evidence type="ECO:0000256" key="1">
    <source>
        <dbReference type="ARBA" id="ARBA00006739"/>
    </source>
</evidence>
<feature type="domain" description="Glycosyltransferase 2-like" evidence="5">
    <location>
        <begin position="9"/>
        <end position="114"/>
    </location>
</feature>
<keyword evidence="3" id="KW-0808">Transferase</keyword>
<evidence type="ECO:0000256" key="2">
    <source>
        <dbReference type="ARBA" id="ARBA00022676"/>
    </source>
</evidence>
<keyword evidence="4" id="KW-1133">Transmembrane helix</keyword>
<accession>A0ABY8I252</accession>
<sequence>MRSSSVIAIIVSYNGEEKTWATAQALLSQVDSILIVDNGSDAQSMRTLEELEKCERVAIMRLGSNRGIGYALNAGLLHAKEQGAAWVLTMDQDSVAEPGMVDAMLAAHARDSGALCLSPNLVLHGEPRAAVHAGKVKYAITSGNLVNMNIYRSVGNYNEAYFIDCIDIEFSLRVRHAGFSITKVADAVLYHELGAAHQVPKLFKRYYTLHSPLRRYYMYRNFMYFSQQYLRSDFRFILKFGIAHGILCMLVLFYDPQPRASLRMMARGVRDFFSGKIGAYPLEKK</sequence>
<dbReference type="PANTHER" id="PTHR43179">
    <property type="entry name" value="RHAMNOSYLTRANSFERASE WBBL"/>
    <property type="match status" value="1"/>
</dbReference>
<name>A0ABY8I252_9BURK</name>
<dbReference type="RefSeq" id="WP_099401470.1">
    <property type="nucleotide sequence ID" value="NZ_CP121464.1"/>
</dbReference>
<evidence type="ECO:0000313" key="6">
    <source>
        <dbReference type="EMBL" id="WFR78974.1"/>
    </source>
</evidence>
<keyword evidence="4" id="KW-0812">Transmembrane</keyword>
<feature type="transmembrane region" description="Helical" evidence="4">
    <location>
        <begin position="236"/>
        <end position="254"/>
    </location>
</feature>
<proteinExistence type="inferred from homology"/>
<dbReference type="Proteomes" id="UP001219584">
    <property type="component" value="Chromosome"/>
</dbReference>